<keyword evidence="5" id="KW-0653">Protein transport</keyword>
<dbReference type="EMBL" id="CABPRJ010001902">
    <property type="protein sequence ID" value="VVC40257.1"/>
    <property type="molecule type" value="Genomic_DNA"/>
</dbReference>
<evidence type="ECO:0000256" key="8">
    <source>
        <dbReference type="ARBA" id="ARBA00024203"/>
    </source>
</evidence>
<comment type="subcellular location">
    <subcellularLocation>
        <location evidence="1">Membrane</location>
    </subcellularLocation>
</comment>
<keyword evidence="7" id="KW-0472">Membrane</keyword>
<reference evidence="11 12" key="1">
    <citation type="submission" date="2019-08" db="EMBL/GenBank/DDBJ databases">
        <authorList>
            <person name="Alioto T."/>
            <person name="Alioto T."/>
            <person name="Gomez Garrido J."/>
        </authorList>
    </citation>
    <scope>NUCLEOTIDE SEQUENCE [LARGE SCALE GENOMIC DNA]</scope>
</reference>
<evidence type="ECO:0000256" key="4">
    <source>
        <dbReference type="ARBA" id="ARBA00022692"/>
    </source>
</evidence>
<name>A0A5E4N9C9_9HEMI</name>
<protein>
    <recommendedName>
        <fullName evidence="2">Immediate early response 3-interacting protein 1</fullName>
    </recommendedName>
</protein>
<feature type="chain" id="PRO_5022840939" description="Immediate early response 3-interacting protein 1" evidence="10">
    <location>
        <begin position="30"/>
        <end position="80"/>
    </location>
</feature>
<dbReference type="GO" id="GO:0005789">
    <property type="term" value="C:endoplasmic reticulum membrane"/>
    <property type="evidence" value="ECO:0007669"/>
    <property type="project" value="TreeGrafter"/>
</dbReference>
<organism evidence="11 12">
    <name type="scientific">Cinara cedri</name>
    <dbReference type="NCBI Taxonomy" id="506608"/>
    <lineage>
        <taxon>Eukaryota</taxon>
        <taxon>Metazoa</taxon>
        <taxon>Ecdysozoa</taxon>
        <taxon>Arthropoda</taxon>
        <taxon>Hexapoda</taxon>
        <taxon>Insecta</taxon>
        <taxon>Pterygota</taxon>
        <taxon>Neoptera</taxon>
        <taxon>Paraneoptera</taxon>
        <taxon>Hemiptera</taxon>
        <taxon>Sternorrhyncha</taxon>
        <taxon>Aphidomorpha</taxon>
        <taxon>Aphidoidea</taxon>
        <taxon>Aphididae</taxon>
        <taxon>Lachninae</taxon>
        <taxon>Cinara</taxon>
    </lineage>
</organism>
<dbReference type="InterPro" id="IPR013880">
    <property type="entry name" value="Yos1"/>
</dbReference>
<keyword evidence="4" id="KW-0812">Transmembrane</keyword>
<evidence type="ECO:0000256" key="6">
    <source>
        <dbReference type="ARBA" id="ARBA00022989"/>
    </source>
</evidence>
<dbReference type="GO" id="GO:0006888">
    <property type="term" value="P:endoplasmic reticulum to Golgi vesicle-mediated transport"/>
    <property type="evidence" value="ECO:0007669"/>
    <property type="project" value="TreeGrafter"/>
</dbReference>
<accession>A0A5E4N9C9</accession>
<keyword evidence="12" id="KW-1185">Reference proteome</keyword>
<gene>
    <name evidence="11" type="ORF">CINCED_3A016795</name>
</gene>
<dbReference type="AlphaFoldDB" id="A0A5E4N9C9"/>
<evidence type="ECO:0000256" key="9">
    <source>
        <dbReference type="ARBA" id="ARBA00045999"/>
    </source>
</evidence>
<comment type="similarity">
    <text evidence="8">Belongs to the YOS1 family.</text>
</comment>
<keyword evidence="3" id="KW-0813">Transport</keyword>
<evidence type="ECO:0000256" key="3">
    <source>
        <dbReference type="ARBA" id="ARBA00022448"/>
    </source>
</evidence>
<dbReference type="PANTHER" id="PTHR15858">
    <property type="entry name" value="IMMEDIATE EARLY RESPONSE 3-INTERACTING PROTEIN 1"/>
    <property type="match status" value="1"/>
</dbReference>
<evidence type="ECO:0000256" key="1">
    <source>
        <dbReference type="ARBA" id="ARBA00004370"/>
    </source>
</evidence>
<evidence type="ECO:0000256" key="7">
    <source>
        <dbReference type="ARBA" id="ARBA00023136"/>
    </source>
</evidence>
<evidence type="ECO:0000256" key="5">
    <source>
        <dbReference type="ARBA" id="ARBA00022927"/>
    </source>
</evidence>
<dbReference type="PANTHER" id="PTHR15858:SF0">
    <property type="entry name" value="IMMEDIATE EARLY RESPONSE 3-INTERACTING PROTEIN 1"/>
    <property type="match status" value="1"/>
</dbReference>
<evidence type="ECO:0000313" key="11">
    <source>
        <dbReference type="EMBL" id="VVC40257.1"/>
    </source>
</evidence>
<dbReference type="GO" id="GO:0015031">
    <property type="term" value="P:protein transport"/>
    <property type="evidence" value="ECO:0007669"/>
    <property type="project" value="UniProtKB-KW"/>
</dbReference>
<dbReference type="OrthoDB" id="15356at2759"/>
<dbReference type="Pfam" id="PF08571">
    <property type="entry name" value="Yos1"/>
    <property type="match status" value="1"/>
</dbReference>
<dbReference type="GO" id="GO:0030134">
    <property type="term" value="C:COPII-coated ER to Golgi transport vesicle"/>
    <property type="evidence" value="ECO:0007669"/>
    <property type="project" value="TreeGrafter"/>
</dbReference>
<feature type="signal peptide" evidence="10">
    <location>
        <begin position="1"/>
        <end position="29"/>
    </location>
</feature>
<proteinExistence type="inferred from homology"/>
<evidence type="ECO:0000313" key="12">
    <source>
        <dbReference type="Proteomes" id="UP000325440"/>
    </source>
</evidence>
<evidence type="ECO:0000256" key="2">
    <source>
        <dbReference type="ARBA" id="ARBA00016434"/>
    </source>
</evidence>
<dbReference type="Proteomes" id="UP000325440">
    <property type="component" value="Unassembled WGS sequence"/>
</dbReference>
<sequence length="80" mass="8989">MGFSLWTLLEASLLCLNAICILSEERVLAKYGWSNVNNDFQDIPTTKTQIVSLMQSIRTVVKYPLIIFNVLVILVKSLTG</sequence>
<evidence type="ECO:0000256" key="10">
    <source>
        <dbReference type="SAM" id="SignalP"/>
    </source>
</evidence>
<comment type="function">
    <text evidence="9">Regulator of endoplasmic reticulum secretion that acts as a key determinant of brain size. Required for secretion of extracellular matrix proteins. Required for correct brain development by depositing sufficient extracellular matrix proteins for tissue integrity and the proliferation of neural progenitors. Acts as a regulator of the unfolded protein response (UPR).</text>
</comment>
<keyword evidence="10" id="KW-0732">Signal</keyword>
<dbReference type="GO" id="GO:0000139">
    <property type="term" value="C:Golgi membrane"/>
    <property type="evidence" value="ECO:0007669"/>
    <property type="project" value="TreeGrafter"/>
</dbReference>
<keyword evidence="6" id="KW-1133">Transmembrane helix</keyword>